<dbReference type="GO" id="GO:0055085">
    <property type="term" value="P:transmembrane transport"/>
    <property type="evidence" value="ECO:0007669"/>
    <property type="project" value="TreeGrafter"/>
</dbReference>
<dbReference type="OrthoDB" id="9807574at2"/>
<feature type="chain" id="PRO_5023012889" evidence="1">
    <location>
        <begin position="24"/>
        <end position="209"/>
    </location>
</feature>
<proteinExistence type="predicted"/>
<evidence type="ECO:0000256" key="1">
    <source>
        <dbReference type="SAM" id="SignalP"/>
    </source>
</evidence>
<evidence type="ECO:0000313" key="3">
    <source>
        <dbReference type="Proteomes" id="UP000315949"/>
    </source>
</evidence>
<comment type="caution">
    <text evidence="2">The sequence shown here is derived from an EMBL/GenBank/DDBJ whole genome shotgun (WGS) entry which is preliminary data.</text>
</comment>
<keyword evidence="1" id="KW-0732">Signal</keyword>
<dbReference type="Gene3D" id="2.40.160.20">
    <property type="match status" value="1"/>
</dbReference>
<dbReference type="GO" id="GO:0019867">
    <property type="term" value="C:outer membrane"/>
    <property type="evidence" value="ECO:0007669"/>
    <property type="project" value="InterPro"/>
</dbReference>
<dbReference type="AlphaFoldDB" id="A0A5C5U243"/>
<dbReference type="PANTHER" id="PTHR36920">
    <property type="match status" value="1"/>
</dbReference>
<dbReference type="Pfam" id="PF03922">
    <property type="entry name" value="OmpW"/>
    <property type="match status" value="1"/>
</dbReference>
<accession>A0A5C5U243</accession>
<dbReference type="SUPFAM" id="SSF56925">
    <property type="entry name" value="OMPA-like"/>
    <property type="match status" value="1"/>
</dbReference>
<dbReference type="PANTHER" id="PTHR36920:SF1">
    <property type="entry name" value="OUTER MEMBRANE PROTEIN W"/>
    <property type="match status" value="1"/>
</dbReference>
<evidence type="ECO:0000313" key="2">
    <source>
        <dbReference type="EMBL" id="TWT19555.1"/>
    </source>
</evidence>
<keyword evidence="3" id="KW-1185">Reference proteome</keyword>
<name>A0A5C5U243_9GAMM</name>
<reference evidence="2 3" key="1">
    <citation type="submission" date="2019-07" db="EMBL/GenBank/DDBJ databases">
        <title>Luteimonas sp. YD-1 nov., isolated from acidic soil.</title>
        <authorList>
            <person name="Zhou J."/>
        </authorList>
    </citation>
    <scope>NUCLEOTIDE SEQUENCE [LARGE SCALE GENOMIC DNA]</scope>
    <source>
        <strain evidence="2 3">YD-1</strain>
    </source>
</reference>
<dbReference type="EMBL" id="VOHE01000003">
    <property type="protein sequence ID" value="TWT19555.1"/>
    <property type="molecule type" value="Genomic_DNA"/>
</dbReference>
<protein>
    <submittedName>
        <fullName evidence="2">OmpW family protein</fullName>
    </submittedName>
</protein>
<dbReference type="InterPro" id="IPR011250">
    <property type="entry name" value="OMP/PagP_B-barrel"/>
</dbReference>
<feature type="signal peptide" evidence="1">
    <location>
        <begin position="1"/>
        <end position="23"/>
    </location>
</feature>
<organism evidence="2 3">
    <name type="scientific">Luteimonas wenzhouensis</name>
    <dbReference type="NCBI Taxonomy" id="2599615"/>
    <lineage>
        <taxon>Bacteria</taxon>
        <taxon>Pseudomonadati</taxon>
        <taxon>Pseudomonadota</taxon>
        <taxon>Gammaproteobacteria</taxon>
        <taxon>Lysobacterales</taxon>
        <taxon>Lysobacteraceae</taxon>
        <taxon>Luteimonas</taxon>
    </lineage>
</organism>
<gene>
    <name evidence="2" type="ORF">FQY79_06815</name>
</gene>
<dbReference type="InterPro" id="IPR005618">
    <property type="entry name" value="OMPW"/>
</dbReference>
<sequence>MHRLRILGLSASIATLLAAPAFAQDGDTASGKRFSVVGSATVLQPDSDPLSGARVDADGDVAPTLSATWHANDNIGVELWGAADRFTHRVRGDAGKFGTVESQPIALSAQYHFGDADQTFRPFVGLGYHHTNISHEDIATADGSHIGLTSPKGAIGTVGVDMNITPTWFARADARYLDGDADARRAGETVARDVRFNPWTVGIGIGARF</sequence>
<dbReference type="Proteomes" id="UP000315949">
    <property type="component" value="Unassembled WGS sequence"/>
</dbReference>
<dbReference type="RefSeq" id="WP_146312069.1">
    <property type="nucleotide sequence ID" value="NZ_VOHE01000003.1"/>
</dbReference>